<evidence type="ECO:0000259" key="4">
    <source>
        <dbReference type="PROSITE" id="PS50995"/>
    </source>
</evidence>
<dbReference type="Gene3D" id="1.10.10.10">
    <property type="entry name" value="Winged helix-like DNA-binding domain superfamily/Winged helix DNA-binding domain"/>
    <property type="match status" value="1"/>
</dbReference>
<dbReference type="PANTHER" id="PTHR35790">
    <property type="entry name" value="HTH-TYPE TRANSCRIPTIONAL REGULATOR PCHR"/>
    <property type="match status" value="1"/>
</dbReference>
<dbReference type="InterPro" id="IPR052067">
    <property type="entry name" value="Metal_resp_HTH_trans_reg"/>
</dbReference>
<evidence type="ECO:0000313" key="5">
    <source>
        <dbReference type="EMBL" id="MBW8183246.1"/>
    </source>
</evidence>
<feature type="domain" description="HTH marR-type" evidence="4">
    <location>
        <begin position="23"/>
        <end position="152"/>
    </location>
</feature>
<dbReference type="InterPro" id="IPR036388">
    <property type="entry name" value="WH-like_DNA-bd_sf"/>
</dbReference>
<proteinExistence type="predicted"/>
<evidence type="ECO:0000256" key="2">
    <source>
        <dbReference type="ARBA" id="ARBA00023125"/>
    </source>
</evidence>
<accession>A0ABS7E0Q6</accession>
<protein>
    <submittedName>
        <fullName evidence="5">MarR family transcriptional regulator</fullName>
    </submittedName>
</protein>
<evidence type="ECO:0000256" key="3">
    <source>
        <dbReference type="ARBA" id="ARBA00023163"/>
    </source>
</evidence>
<name>A0ABS7E0Q6_9GAMM</name>
<comment type="caution">
    <text evidence="5">The sequence shown here is derived from an EMBL/GenBank/DDBJ whole genome shotgun (WGS) entry which is preliminary data.</text>
</comment>
<keyword evidence="2" id="KW-0238">DNA-binding</keyword>
<dbReference type="Proteomes" id="UP001195963">
    <property type="component" value="Unassembled WGS sequence"/>
</dbReference>
<evidence type="ECO:0000313" key="6">
    <source>
        <dbReference type="Proteomes" id="UP001195963"/>
    </source>
</evidence>
<gene>
    <name evidence="5" type="ORF">K0625_06170</name>
</gene>
<dbReference type="InterPro" id="IPR000835">
    <property type="entry name" value="HTH_MarR-typ"/>
</dbReference>
<sequence>MSVRERNSDKEIEVSLEMEQFFPFQLTQLQARVSDSIADIYTGHFALSKHEWRIVAVLGAGQSLSAKDIGSMINLEKMQTSRAIAKMLDKSLLMKDSHKHDKRSSLLKLSPEGIKIHQELAPMILAREQALMSILSSDEQFKLNEMFKKLMSRADELLQDRLP</sequence>
<dbReference type="RefSeq" id="WP_220108871.1">
    <property type="nucleotide sequence ID" value="NZ_JAHZST010000003.1"/>
</dbReference>
<keyword evidence="3" id="KW-0804">Transcription</keyword>
<dbReference type="EMBL" id="JAHZST010000003">
    <property type="protein sequence ID" value="MBW8183246.1"/>
    <property type="molecule type" value="Genomic_DNA"/>
</dbReference>
<evidence type="ECO:0000256" key="1">
    <source>
        <dbReference type="ARBA" id="ARBA00023015"/>
    </source>
</evidence>
<dbReference type="PANTHER" id="PTHR35790:SF4">
    <property type="entry name" value="HTH-TYPE TRANSCRIPTIONAL REGULATOR PCHR"/>
    <property type="match status" value="1"/>
</dbReference>
<reference evidence="5 6" key="1">
    <citation type="submission" date="2021-07" db="EMBL/GenBank/DDBJ databases">
        <title>Shewanella sp. nov, isolated from SCS.</title>
        <authorList>
            <person name="Cao W.R."/>
        </authorList>
    </citation>
    <scope>NUCLEOTIDE SEQUENCE [LARGE SCALE GENOMIC DNA]</scope>
    <source>
        <strain evidence="5 6">NR704-98</strain>
    </source>
</reference>
<dbReference type="SUPFAM" id="SSF46785">
    <property type="entry name" value="Winged helix' DNA-binding domain"/>
    <property type="match status" value="1"/>
</dbReference>
<dbReference type="SMART" id="SM00347">
    <property type="entry name" value="HTH_MARR"/>
    <property type="match status" value="1"/>
</dbReference>
<dbReference type="Pfam" id="PF13463">
    <property type="entry name" value="HTH_27"/>
    <property type="match status" value="1"/>
</dbReference>
<organism evidence="5 6">
    <name type="scientific">Shewanella nanhaiensis</name>
    <dbReference type="NCBI Taxonomy" id="2864872"/>
    <lineage>
        <taxon>Bacteria</taxon>
        <taxon>Pseudomonadati</taxon>
        <taxon>Pseudomonadota</taxon>
        <taxon>Gammaproteobacteria</taxon>
        <taxon>Alteromonadales</taxon>
        <taxon>Shewanellaceae</taxon>
        <taxon>Shewanella</taxon>
    </lineage>
</organism>
<keyword evidence="1" id="KW-0805">Transcription regulation</keyword>
<keyword evidence="6" id="KW-1185">Reference proteome</keyword>
<dbReference type="InterPro" id="IPR036390">
    <property type="entry name" value="WH_DNA-bd_sf"/>
</dbReference>
<dbReference type="PROSITE" id="PS50995">
    <property type="entry name" value="HTH_MARR_2"/>
    <property type="match status" value="1"/>
</dbReference>